<evidence type="ECO:0000259" key="4">
    <source>
        <dbReference type="PROSITE" id="PS01124"/>
    </source>
</evidence>
<dbReference type="InterPro" id="IPR018062">
    <property type="entry name" value="HTH_AraC-typ_CS"/>
</dbReference>
<evidence type="ECO:0000313" key="6">
    <source>
        <dbReference type="Proteomes" id="UP000248134"/>
    </source>
</evidence>
<dbReference type="OrthoDB" id="9793400at2"/>
<dbReference type="SMART" id="SM00342">
    <property type="entry name" value="HTH_ARAC"/>
    <property type="match status" value="1"/>
</dbReference>
<dbReference type="GO" id="GO:0003700">
    <property type="term" value="F:DNA-binding transcription factor activity"/>
    <property type="evidence" value="ECO:0007669"/>
    <property type="project" value="InterPro"/>
</dbReference>
<dbReference type="Pfam" id="PF12833">
    <property type="entry name" value="HTH_18"/>
    <property type="match status" value="1"/>
</dbReference>
<dbReference type="InterPro" id="IPR050204">
    <property type="entry name" value="AraC_XylS_family_regulators"/>
</dbReference>
<evidence type="ECO:0000256" key="2">
    <source>
        <dbReference type="ARBA" id="ARBA00023125"/>
    </source>
</evidence>
<keyword evidence="3" id="KW-0804">Transcription</keyword>
<dbReference type="InterPro" id="IPR009057">
    <property type="entry name" value="Homeodomain-like_sf"/>
</dbReference>
<evidence type="ECO:0000256" key="3">
    <source>
        <dbReference type="ARBA" id="ARBA00023163"/>
    </source>
</evidence>
<dbReference type="EMBL" id="QKQS01000023">
    <property type="protein sequence ID" value="PZA11169.1"/>
    <property type="molecule type" value="Genomic_DNA"/>
</dbReference>
<dbReference type="AlphaFoldDB" id="A0A323UFQ5"/>
<dbReference type="PROSITE" id="PS01124">
    <property type="entry name" value="HTH_ARAC_FAMILY_2"/>
    <property type="match status" value="1"/>
</dbReference>
<dbReference type="PROSITE" id="PS00041">
    <property type="entry name" value="HTH_ARAC_FAMILY_1"/>
    <property type="match status" value="1"/>
</dbReference>
<keyword evidence="2" id="KW-0238">DNA-binding</keyword>
<protein>
    <submittedName>
        <fullName evidence="5">AraC family transcriptional regulator</fullName>
    </submittedName>
</protein>
<accession>A0A323UFQ5</accession>
<keyword evidence="1" id="KW-0805">Transcription regulation</keyword>
<sequence>MTVELLNEPLSRYPAFDTTDPEELRQALETVYGARLVDAPVTADFQARSNFVQLDDIALGFGAGIGAITVDFPEGECTRLQIALAGQFVTRSGGSTTAINARQSGIISPGRSARTEYGPSYKFSLLRVSTTALERKLTSLLGCKPKASLEFEPAANNEAPQVVNLRRLWCFMANQLNCSPLPGVVLAELQEAITLLFLSAFRHNYSRQLEREANGVAPKHVRQVEEYIEANWMRPLTIEKLTALTGISSRGIFKAFQRSRGYSPMAFAKRVRLQHAHDLLADGTVPTTVTAAALACGFSNLGHFARDYRDMFGEKPSETLQRSRP</sequence>
<evidence type="ECO:0000256" key="1">
    <source>
        <dbReference type="ARBA" id="ARBA00023015"/>
    </source>
</evidence>
<proteinExistence type="predicted"/>
<dbReference type="SUPFAM" id="SSF46689">
    <property type="entry name" value="Homeodomain-like"/>
    <property type="match status" value="2"/>
</dbReference>
<gene>
    <name evidence="5" type="ORF">DNX69_17845</name>
</gene>
<name>A0A323UFQ5_RHOPL</name>
<dbReference type="RefSeq" id="WP_110787258.1">
    <property type="nucleotide sequence ID" value="NZ_QKQS01000023.1"/>
</dbReference>
<dbReference type="Gene3D" id="1.10.10.60">
    <property type="entry name" value="Homeodomain-like"/>
    <property type="match status" value="1"/>
</dbReference>
<dbReference type="InterPro" id="IPR035418">
    <property type="entry name" value="AraC-bd_2"/>
</dbReference>
<reference evidence="5 6" key="1">
    <citation type="submission" date="2018-06" db="EMBL/GenBank/DDBJ databases">
        <title>Draft Whole-Genome Sequence of the purple photosynthetic bacterium Rhodospeudomonas palustris XCP.</title>
        <authorList>
            <person name="Rayyan A."/>
            <person name="Meyer T.E."/>
            <person name="Kyndt J.A."/>
        </authorList>
    </citation>
    <scope>NUCLEOTIDE SEQUENCE [LARGE SCALE GENOMIC DNA]</scope>
    <source>
        <strain evidence="5 6">XCP</strain>
    </source>
</reference>
<feature type="domain" description="HTH araC/xylS-type" evidence="4">
    <location>
        <begin position="222"/>
        <end position="322"/>
    </location>
</feature>
<evidence type="ECO:0000313" key="5">
    <source>
        <dbReference type="EMBL" id="PZA11169.1"/>
    </source>
</evidence>
<dbReference type="Pfam" id="PF14525">
    <property type="entry name" value="AraC_binding_2"/>
    <property type="match status" value="1"/>
</dbReference>
<dbReference type="PANTHER" id="PTHR46796">
    <property type="entry name" value="HTH-TYPE TRANSCRIPTIONAL ACTIVATOR RHAS-RELATED"/>
    <property type="match status" value="1"/>
</dbReference>
<comment type="caution">
    <text evidence="5">The sequence shown here is derived from an EMBL/GenBank/DDBJ whole genome shotgun (WGS) entry which is preliminary data.</text>
</comment>
<organism evidence="5 6">
    <name type="scientific">Rhodopseudomonas palustris</name>
    <dbReference type="NCBI Taxonomy" id="1076"/>
    <lineage>
        <taxon>Bacteria</taxon>
        <taxon>Pseudomonadati</taxon>
        <taxon>Pseudomonadota</taxon>
        <taxon>Alphaproteobacteria</taxon>
        <taxon>Hyphomicrobiales</taxon>
        <taxon>Nitrobacteraceae</taxon>
        <taxon>Rhodopseudomonas</taxon>
    </lineage>
</organism>
<dbReference type="InterPro" id="IPR018060">
    <property type="entry name" value="HTH_AraC"/>
</dbReference>
<dbReference type="PANTHER" id="PTHR46796:SF6">
    <property type="entry name" value="ARAC SUBFAMILY"/>
    <property type="match status" value="1"/>
</dbReference>
<dbReference type="GO" id="GO:0043565">
    <property type="term" value="F:sequence-specific DNA binding"/>
    <property type="evidence" value="ECO:0007669"/>
    <property type="project" value="InterPro"/>
</dbReference>
<dbReference type="Proteomes" id="UP000248134">
    <property type="component" value="Unassembled WGS sequence"/>
</dbReference>